<dbReference type="SUPFAM" id="SSF53850">
    <property type="entry name" value="Periplasmic binding protein-like II"/>
    <property type="match status" value="1"/>
</dbReference>
<dbReference type="PANTHER" id="PTHR42941">
    <property type="entry name" value="SLL1037 PROTEIN"/>
    <property type="match status" value="1"/>
</dbReference>
<dbReference type="Proteomes" id="UP001551658">
    <property type="component" value="Unassembled WGS sequence"/>
</dbReference>
<dbReference type="InterPro" id="IPR011852">
    <property type="entry name" value="TRAP_TAXI"/>
</dbReference>
<proteinExistence type="predicted"/>
<dbReference type="PANTHER" id="PTHR42941:SF1">
    <property type="entry name" value="SLL1037 PROTEIN"/>
    <property type="match status" value="1"/>
</dbReference>
<name>A0ABV3FGC6_9NOCA</name>
<dbReference type="Pfam" id="PF16868">
    <property type="entry name" value="NMT1_3"/>
    <property type="match status" value="1"/>
</dbReference>
<accession>A0ABV3FGC6</accession>
<sequence length="318" mass="33317">MTTTHPAESPGSGFTTRVSRRGALTLAAALAAGLAANGCSGTETRVRLGTAQPGGQFHEFASALAAAAAAYSTIRIEPIVTEGSFTNLRLLARGEIDAALTLGDAAHAADRALAIGRVYECYVQLAVRPNSPIQHLVDLRGRRVDLGLIGSGSAATGERLLRTAGLVPGIDIAIEHRNLSAAVQALHRGEVDAILWGDEVPTPVFDEPTRLRLLDLAEWVAPMYARSGYPYDTVPVPPNTYPGSAAVDTVGVPTLLLASPALADHAVTSIAELLLDRGDLLVPAQTIGFQFLDRRWLVGTGQIPLHPAAAAHYRAGHG</sequence>
<keyword evidence="2" id="KW-1185">Reference proteome</keyword>
<dbReference type="RefSeq" id="WP_357985160.1">
    <property type="nucleotide sequence ID" value="NZ_JBFAIH010000021.1"/>
</dbReference>
<dbReference type="PROSITE" id="PS51318">
    <property type="entry name" value="TAT"/>
    <property type="match status" value="1"/>
</dbReference>
<gene>
    <name evidence="1" type="ORF">AB0H72_28910</name>
</gene>
<protein>
    <submittedName>
        <fullName evidence="1">TAXI family TRAP transporter solute-binding subunit</fullName>
    </submittedName>
</protein>
<dbReference type="NCBIfam" id="TIGR02122">
    <property type="entry name" value="TRAP_TAXI"/>
    <property type="match status" value="1"/>
</dbReference>
<dbReference type="InterPro" id="IPR006311">
    <property type="entry name" value="TAT_signal"/>
</dbReference>
<comment type="caution">
    <text evidence="1">The sequence shown here is derived from an EMBL/GenBank/DDBJ whole genome shotgun (WGS) entry which is preliminary data.</text>
</comment>
<organism evidence="1 2">
    <name type="scientific">Nocardia fusca</name>
    <dbReference type="NCBI Taxonomy" id="941183"/>
    <lineage>
        <taxon>Bacteria</taxon>
        <taxon>Bacillati</taxon>
        <taxon>Actinomycetota</taxon>
        <taxon>Actinomycetes</taxon>
        <taxon>Mycobacteriales</taxon>
        <taxon>Nocardiaceae</taxon>
        <taxon>Nocardia</taxon>
    </lineage>
</organism>
<dbReference type="Gene3D" id="3.40.190.10">
    <property type="entry name" value="Periplasmic binding protein-like II"/>
    <property type="match status" value="2"/>
</dbReference>
<evidence type="ECO:0000313" key="2">
    <source>
        <dbReference type="Proteomes" id="UP001551658"/>
    </source>
</evidence>
<evidence type="ECO:0000313" key="1">
    <source>
        <dbReference type="EMBL" id="MEV0366722.1"/>
    </source>
</evidence>
<dbReference type="EMBL" id="JBFAIH010000021">
    <property type="protein sequence ID" value="MEV0366722.1"/>
    <property type="molecule type" value="Genomic_DNA"/>
</dbReference>
<reference evidence="1 2" key="1">
    <citation type="submission" date="2024-06" db="EMBL/GenBank/DDBJ databases">
        <title>The Natural Products Discovery Center: Release of the First 8490 Sequenced Strains for Exploring Actinobacteria Biosynthetic Diversity.</title>
        <authorList>
            <person name="Kalkreuter E."/>
            <person name="Kautsar S.A."/>
            <person name="Yang D."/>
            <person name="Bader C.D."/>
            <person name="Teijaro C.N."/>
            <person name="Fluegel L."/>
            <person name="Davis C.M."/>
            <person name="Simpson J.R."/>
            <person name="Lauterbach L."/>
            <person name="Steele A.D."/>
            <person name="Gui C."/>
            <person name="Meng S."/>
            <person name="Li G."/>
            <person name="Viehrig K."/>
            <person name="Ye F."/>
            <person name="Su P."/>
            <person name="Kiefer A.F."/>
            <person name="Nichols A."/>
            <person name="Cepeda A.J."/>
            <person name="Yan W."/>
            <person name="Fan B."/>
            <person name="Jiang Y."/>
            <person name="Adhikari A."/>
            <person name="Zheng C.-J."/>
            <person name="Schuster L."/>
            <person name="Cowan T.M."/>
            <person name="Smanski M.J."/>
            <person name="Chevrette M.G."/>
            <person name="De Carvalho L.P.S."/>
            <person name="Shen B."/>
        </authorList>
    </citation>
    <scope>NUCLEOTIDE SEQUENCE [LARGE SCALE GENOMIC DNA]</scope>
    <source>
        <strain evidence="1 2">NPDC050671</strain>
    </source>
</reference>